<dbReference type="OrthoDB" id="3634362at2"/>
<dbReference type="EMBL" id="BMHA01000007">
    <property type="protein sequence ID" value="GGI06777.1"/>
    <property type="molecule type" value="Genomic_DNA"/>
</dbReference>
<dbReference type="InterPro" id="IPR036567">
    <property type="entry name" value="RHF-like"/>
</dbReference>
<evidence type="ECO:0008006" key="3">
    <source>
        <dbReference type="Google" id="ProtNLM"/>
    </source>
</evidence>
<dbReference type="AlphaFoldDB" id="A0A8J3A8D9"/>
<dbReference type="RefSeq" id="WP_130649085.1">
    <property type="nucleotide sequence ID" value="NZ_BMHA01000007.1"/>
</dbReference>
<comment type="caution">
    <text evidence="1">The sequence shown here is derived from an EMBL/GenBank/DDBJ whole genome shotgun (WGS) entry which is preliminary data.</text>
</comment>
<name>A0A8J3A8D9_9ACTN</name>
<protein>
    <recommendedName>
        <fullName evidence="3">HPF/RaiA family ribosome-associated protein</fullName>
    </recommendedName>
</protein>
<dbReference type="Proteomes" id="UP000650511">
    <property type="component" value="Unassembled WGS sequence"/>
</dbReference>
<proteinExistence type="predicted"/>
<dbReference type="SUPFAM" id="SSF69754">
    <property type="entry name" value="Ribosome binding protein Y (YfiA homologue)"/>
    <property type="match status" value="1"/>
</dbReference>
<dbReference type="Gene3D" id="3.30.160.100">
    <property type="entry name" value="Ribosome hibernation promotion factor-like"/>
    <property type="match status" value="1"/>
</dbReference>
<reference evidence="1" key="2">
    <citation type="submission" date="2020-09" db="EMBL/GenBank/DDBJ databases">
        <authorList>
            <person name="Sun Q."/>
            <person name="Zhou Y."/>
        </authorList>
    </citation>
    <scope>NUCLEOTIDE SEQUENCE</scope>
    <source>
        <strain evidence="1">CGMCC 1.14988</strain>
    </source>
</reference>
<evidence type="ECO:0000313" key="1">
    <source>
        <dbReference type="EMBL" id="GGI06777.1"/>
    </source>
</evidence>
<sequence>MTTIAERLRIVPEFQPEDYDRVTEILSGKLDRRLQRWEAEQVELEISVKGRDSDQQRVALECWISGLPKLVATSTERRLDTAVGEVRDDLFRQIDKHVTKQESSRRR</sequence>
<organism evidence="1 2">
    <name type="scientific">Egicoccus halophilus</name>
    <dbReference type="NCBI Taxonomy" id="1670830"/>
    <lineage>
        <taxon>Bacteria</taxon>
        <taxon>Bacillati</taxon>
        <taxon>Actinomycetota</taxon>
        <taxon>Nitriliruptoria</taxon>
        <taxon>Egicoccales</taxon>
        <taxon>Egicoccaceae</taxon>
        <taxon>Egicoccus</taxon>
    </lineage>
</organism>
<gene>
    <name evidence="1" type="ORF">GCM10011354_20790</name>
</gene>
<accession>A0A8J3A8D9</accession>
<evidence type="ECO:0000313" key="2">
    <source>
        <dbReference type="Proteomes" id="UP000650511"/>
    </source>
</evidence>
<reference evidence="1" key="1">
    <citation type="journal article" date="2014" name="Int. J. Syst. Evol. Microbiol.">
        <title>Complete genome sequence of Corynebacterium casei LMG S-19264T (=DSM 44701T), isolated from a smear-ripened cheese.</title>
        <authorList>
            <consortium name="US DOE Joint Genome Institute (JGI-PGF)"/>
            <person name="Walter F."/>
            <person name="Albersmeier A."/>
            <person name="Kalinowski J."/>
            <person name="Ruckert C."/>
        </authorList>
    </citation>
    <scope>NUCLEOTIDE SEQUENCE</scope>
    <source>
        <strain evidence="1">CGMCC 1.14988</strain>
    </source>
</reference>
<keyword evidence="2" id="KW-1185">Reference proteome</keyword>